<feature type="region of interest" description="Disordered" evidence="1">
    <location>
        <begin position="43"/>
        <end position="70"/>
    </location>
</feature>
<dbReference type="InterPro" id="IPR029476">
    <property type="entry name" value="DNase_NucA_NucB"/>
</dbReference>
<feature type="domain" description="Deoxyribonuclease NucA/NucB" evidence="3">
    <location>
        <begin position="218"/>
        <end position="277"/>
    </location>
</feature>
<proteinExistence type="predicted"/>
<evidence type="ECO:0000256" key="2">
    <source>
        <dbReference type="SAM" id="SignalP"/>
    </source>
</evidence>
<protein>
    <recommendedName>
        <fullName evidence="3">Deoxyribonuclease NucA/NucB domain-containing protein</fullName>
    </recommendedName>
</protein>
<name>A0AAD7JB55_9AGAR</name>
<dbReference type="Pfam" id="PF14040">
    <property type="entry name" value="DNase_NucA_NucB"/>
    <property type="match status" value="1"/>
</dbReference>
<evidence type="ECO:0000256" key="1">
    <source>
        <dbReference type="SAM" id="MobiDB-lite"/>
    </source>
</evidence>
<gene>
    <name evidence="4" type="ORF">DFH07DRAFT_772237</name>
</gene>
<keyword evidence="2" id="KW-0732">Signal</keyword>
<reference evidence="4" key="1">
    <citation type="submission" date="2023-03" db="EMBL/GenBank/DDBJ databases">
        <title>Massive genome expansion in bonnet fungi (Mycena s.s.) driven by repeated elements and novel gene families across ecological guilds.</title>
        <authorList>
            <consortium name="Lawrence Berkeley National Laboratory"/>
            <person name="Harder C.B."/>
            <person name="Miyauchi S."/>
            <person name="Viragh M."/>
            <person name="Kuo A."/>
            <person name="Thoen E."/>
            <person name="Andreopoulos B."/>
            <person name="Lu D."/>
            <person name="Skrede I."/>
            <person name="Drula E."/>
            <person name="Henrissat B."/>
            <person name="Morin E."/>
            <person name="Kohler A."/>
            <person name="Barry K."/>
            <person name="LaButti K."/>
            <person name="Morin E."/>
            <person name="Salamov A."/>
            <person name="Lipzen A."/>
            <person name="Mereny Z."/>
            <person name="Hegedus B."/>
            <person name="Baldrian P."/>
            <person name="Stursova M."/>
            <person name="Weitz H."/>
            <person name="Taylor A."/>
            <person name="Grigoriev I.V."/>
            <person name="Nagy L.G."/>
            <person name="Martin F."/>
            <person name="Kauserud H."/>
        </authorList>
    </citation>
    <scope>NUCLEOTIDE SEQUENCE</scope>
    <source>
        <strain evidence="4">CBHHK188m</strain>
    </source>
</reference>
<accession>A0AAD7JB55</accession>
<dbReference type="Proteomes" id="UP001215280">
    <property type="component" value="Unassembled WGS sequence"/>
</dbReference>
<evidence type="ECO:0000313" key="4">
    <source>
        <dbReference type="EMBL" id="KAJ7759425.1"/>
    </source>
</evidence>
<evidence type="ECO:0000313" key="5">
    <source>
        <dbReference type="Proteomes" id="UP001215280"/>
    </source>
</evidence>
<dbReference type="AlphaFoldDB" id="A0AAD7JB55"/>
<evidence type="ECO:0000259" key="3">
    <source>
        <dbReference type="Pfam" id="PF14040"/>
    </source>
</evidence>
<feature type="region of interest" description="Disordered" evidence="1">
    <location>
        <begin position="119"/>
        <end position="168"/>
    </location>
</feature>
<comment type="caution">
    <text evidence="4">The sequence shown here is derived from an EMBL/GenBank/DDBJ whole genome shotgun (WGS) entry which is preliminary data.</text>
</comment>
<keyword evidence="5" id="KW-1185">Reference proteome</keyword>
<organism evidence="4 5">
    <name type="scientific">Mycena maculata</name>
    <dbReference type="NCBI Taxonomy" id="230809"/>
    <lineage>
        <taxon>Eukaryota</taxon>
        <taxon>Fungi</taxon>
        <taxon>Dikarya</taxon>
        <taxon>Basidiomycota</taxon>
        <taxon>Agaricomycotina</taxon>
        <taxon>Agaricomycetes</taxon>
        <taxon>Agaricomycetidae</taxon>
        <taxon>Agaricales</taxon>
        <taxon>Marasmiineae</taxon>
        <taxon>Mycenaceae</taxon>
        <taxon>Mycena</taxon>
    </lineage>
</organism>
<feature type="signal peptide" evidence="2">
    <location>
        <begin position="1"/>
        <end position="26"/>
    </location>
</feature>
<dbReference type="EMBL" id="JARJLG010000052">
    <property type="protein sequence ID" value="KAJ7759425.1"/>
    <property type="molecule type" value="Genomic_DNA"/>
</dbReference>
<feature type="compositionally biased region" description="Basic and acidic residues" evidence="1">
    <location>
        <begin position="157"/>
        <end position="168"/>
    </location>
</feature>
<sequence>MLVMSQHSFSLAFLVLVFLSILNVEGRVVPVLSGINMIRRGSDPDASYELNSDEDGDDTKDGITPPPSDRVLRSALYPLRDWIVSGEKGSETWWNHHDDDFTDAYDKFDNGASGNCELCKGPNFELDPSAPVDEEDGEGPEPPASPTPSDGEDEEPEHSSERRAENEPRDHWEWNLRVLARRIDGCADNWGTRPQTVDFRLQSDDQKSIPTAHDGLAGRSPEKLSCDEFPFASTKEARTVPKTATRCVPAIQNSRQGGKIAGLYRSILTSASDDFEIWFDYGKGPQTSTQGPKTFKYCVTAATSTSSICKNRDPMQMS</sequence>
<feature type="chain" id="PRO_5041900379" description="Deoxyribonuclease NucA/NucB domain-containing protein" evidence="2">
    <location>
        <begin position="27"/>
        <end position="318"/>
    </location>
</feature>